<sequence>MKFRKTAFYIRLNFLVHKIYLSYITSLVKKKKYKLAINSIEKLAGIYSKKYIGLLASNELEKLLIEIGRKTINNQLVFEKKKNKQTNYKILHLATEFYDVGGHTRVVQDWIKHDLDNQYEVLLTNQRAEFNLTLNTKTYKLDPGDYFQKASQLRSFVFEQGFDKVIIHQHMHDVIPTLAFWDSLKKNYNIDIIFYVHSDFRFSLGNIICNKRISYTRKHCQQSKKYRVQGPKDYELPFINKAEKILSKEDTNCLKKKHSINISDKIFMAIGSSYKFKPYKNINFLKEWNEFLKNNNSYTLIIIGCNEEHFYNYCPNELLSNKLKLFGNVTDPTEFYQISDYILNTYPIATGLGFYNGLAFNLAPILSYTGVIVCHNEVNDMFPHEIIEIQQFKSRQEYFEFIENEKYNKKYKRKVYKIIPKFLDKVSLKSWRKELEFIYKDKAIIASNYESKQNDKQNLILTRESLNWFEYNTKDSSSIVLLEELLKSRLSISKNHAIKILALGFLFEPLYTSKAVLKKVKKKLKF</sequence>
<evidence type="ECO:0000313" key="2">
    <source>
        <dbReference type="Proteomes" id="UP000199296"/>
    </source>
</evidence>
<dbReference type="EMBL" id="FNCW01000023">
    <property type="protein sequence ID" value="SDH06782.1"/>
    <property type="molecule type" value="Genomic_DNA"/>
</dbReference>
<dbReference type="AlphaFoldDB" id="A0A1G7ZDG2"/>
<dbReference type="Proteomes" id="UP000199296">
    <property type="component" value="Unassembled WGS sequence"/>
</dbReference>
<dbReference type="RefSeq" id="WP_093370377.1">
    <property type="nucleotide sequence ID" value="NZ_FNCW01000023.1"/>
</dbReference>
<dbReference type="STRING" id="470826.SAMN04488027_12311"/>
<reference evidence="1 2" key="1">
    <citation type="submission" date="2016-10" db="EMBL/GenBank/DDBJ databases">
        <authorList>
            <person name="de Groot N.N."/>
        </authorList>
    </citation>
    <scope>NUCLEOTIDE SEQUENCE [LARGE SCALE GENOMIC DNA]</scope>
    <source>
        <strain evidence="1 2">DSM 19803</strain>
    </source>
</reference>
<dbReference type="Gene3D" id="3.40.50.2000">
    <property type="entry name" value="Glycogen Phosphorylase B"/>
    <property type="match status" value="2"/>
</dbReference>
<name>A0A1G7ZDG2_9FLAO</name>
<keyword evidence="2" id="KW-1185">Reference proteome</keyword>
<organism evidence="1 2">
    <name type="scientific">Psychroflexus sediminis</name>
    <dbReference type="NCBI Taxonomy" id="470826"/>
    <lineage>
        <taxon>Bacteria</taxon>
        <taxon>Pseudomonadati</taxon>
        <taxon>Bacteroidota</taxon>
        <taxon>Flavobacteriia</taxon>
        <taxon>Flavobacteriales</taxon>
        <taxon>Flavobacteriaceae</taxon>
        <taxon>Psychroflexus</taxon>
    </lineage>
</organism>
<gene>
    <name evidence="1" type="ORF">SAMN04488027_12311</name>
</gene>
<accession>A0A1G7ZDG2</accession>
<evidence type="ECO:0000313" key="1">
    <source>
        <dbReference type="EMBL" id="SDH06782.1"/>
    </source>
</evidence>
<dbReference type="SUPFAM" id="SSF53756">
    <property type="entry name" value="UDP-Glycosyltransferase/glycogen phosphorylase"/>
    <property type="match status" value="1"/>
</dbReference>
<proteinExistence type="predicted"/>
<protein>
    <submittedName>
        <fullName evidence="1">Uncharacterized protein</fullName>
    </submittedName>
</protein>
<dbReference type="OrthoDB" id="973857at2"/>